<dbReference type="Proteomes" id="UP000245802">
    <property type="component" value="Chromosome"/>
</dbReference>
<sequence>MTEPIPALRFGNVTYHFPFARLIRSHTAQERDELAASIRAHKRVLVRVVTYDSPAWGERCVIDGAARLELAAELGIDVPVQHRGPLGDEAARAECLALNVDRRHLTPEERQAVRASRVERVRAARDDGRSLREIARAEGVSPTQVARDLADAAHAGVTPVTPESRVAGVTGVTPESGGAGVTGVTPESRVAGVTGVTPAPGGAGDDRSLKALERGLRALVRADRGRVAGALPDLLRGPHRERLERIAARHGVPLSGDRWPLMDALLAVASDLLAEMEVRQK</sequence>
<reference evidence="1 2" key="1">
    <citation type="submission" date="2018-01" db="EMBL/GenBank/DDBJ databases">
        <title>G. obscuriglobus.</title>
        <authorList>
            <person name="Franke J."/>
            <person name="Blomberg W."/>
            <person name="Selmecki A."/>
        </authorList>
    </citation>
    <scope>NUCLEOTIDE SEQUENCE [LARGE SCALE GENOMIC DNA]</scope>
    <source>
        <strain evidence="1 2">DSM 5831</strain>
    </source>
</reference>
<keyword evidence="2" id="KW-1185">Reference proteome</keyword>
<dbReference type="InterPro" id="IPR036086">
    <property type="entry name" value="ParB/Sulfiredoxin_sf"/>
</dbReference>
<dbReference type="RefSeq" id="WP_010053397.1">
    <property type="nucleotide sequence ID" value="NZ_CP025958.1"/>
</dbReference>
<proteinExistence type="predicted"/>
<organism evidence="1 2">
    <name type="scientific">Gemmata obscuriglobus</name>
    <dbReference type="NCBI Taxonomy" id="114"/>
    <lineage>
        <taxon>Bacteria</taxon>
        <taxon>Pseudomonadati</taxon>
        <taxon>Planctomycetota</taxon>
        <taxon>Planctomycetia</taxon>
        <taxon>Gemmatales</taxon>
        <taxon>Gemmataceae</taxon>
        <taxon>Gemmata</taxon>
    </lineage>
</organism>
<dbReference type="AlphaFoldDB" id="A0A2Z3H7H4"/>
<dbReference type="EMBL" id="CP025958">
    <property type="protein sequence ID" value="AWM40342.1"/>
    <property type="molecule type" value="Genomic_DNA"/>
</dbReference>
<name>A0A2Z3H7H4_9BACT</name>
<accession>A0A2Z3H7H4</accession>
<dbReference type="KEGG" id="gog:C1280_27290"/>
<evidence type="ECO:0008006" key="3">
    <source>
        <dbReference type="Google" id="ProtNLM"/>
    </source>
</evidence>
<protein>
    <recommendedName>
        <fullName evidence="3">ParB/Sulfiredoxin domain-containing protein</fullName>
    </recommendedName>
</protein>
<evidence type="ECO:0000313" key="2">
    <source>
        <dbReference type="Proteomes" id="UP000245802"/>
    </source>
</evidence>
<dbReference type="SUPFAM" id="SSF110849">
    <property type="entry name" value="ParB/Sulfiredoxin"/>
    <property type="match status" value="1"/>
</dbReference>
<evidence type="ECO:0000313" key="1">
    <source>
        <dbReference type="EMBL" id="AWM40342.1"/>
    </source>
</evidence>
<gene>
    <name evidence="1" type="ORF">C1280_27290</name>
</gene>